<dbReference type="EMBL" id="CABHNM010000079">
    <property type="protein sequence ID" value="VUX23408.1"/>
    <property type="molecule type" value="Genomic_DNA"/>
</dbReference>
<name>A0A564UVD6_9FIRM</name>
<gene>
    <name evidence="1" type="ORF">DLSSTS7063_03192</name>
</gene>
<sequence length="55" mass="6536">MGTSKKCTTNEERRSAMFNDKSLMLKMADVLRQENLISFEEQERVKRLIRESEDI</sequence>
<accession>A0A564UVD6</accession>
<evidence type="ECO:0000313" key="2">
    <source>
        <dbReference type="Proteomes" id="UP000398619"/>
    </source>
</evidence>
<proteinExistence type="predicted"/>
<evidence type="ECO:0000313" key="1">
    <source>
        <dbReference type="EMBL" id="VUX23408.1"/>
    </source>
</evidence>
<dbReference type="Proteomes" id="UP000398619">
    <property type="component" value="Unassembled WGS sequence"/>
</dbReference>
<dbReference type="AlphaFoldDB" id="A0A564UVD6"/>
<organism evidence="1 2">
    <name type="scientific">Dorea longicatena</name>
    <dbReference type="NCBI Taxonomy" id="88431"/>
    <lineage>
        <taxon>Bacteria</taxon>
        <taxon>Bacillati</taxon>
        <taxon>Bacillota</taxon>
        <taxon>Clostridia</taxon>
        <taxon>Lachnospirales</taxon>
        <taxon>Lachnospiraceae</taxon>
        <taxon>Dorea</taxon>
    </lineage>
</organism>
<protein>
    <submittedName>
        <fullName evidence="1">Uncharacterized protein</fullName>
    </submittedName>
</protein>
<reference evidence="1 2" key="1">
    <citation type="submission" date="2019-07" db="EMBL/GenBank/DDBJ databases">
        <authorList>
            <person name="Hibberd C M."/>
            <person name="Gehrig L. J."/>
            <person name="Chang H.-W."/>
            <person name="Venkatesh S."/>
        </authorList>
    </citation>
    <scope>NUCLEOTIDE SEQUENCE [LARGE SCALE GENOMIC DNA]</scope>
    <source>
        <strain evidence="1">Dorea_longicatena_SSTS_Bg7063</strain>
    </source>
</reference>